<accession>A0A919QX56</accession>
<keyword evidence="3" id="KW-1185">Reference proteome</keyword>
<feature type="chain" id="PRO_5037264931" description="Lipoprotein" evidence="1">
    <location>
        <begin position="23"/>
        <end position="319"/>
    </location>
</feature>
<dbReference type="RefSeq" id="WP_203982125.1">
    <property type="nucleotide sequence ID" value="NZ_BOOU01000006.1"/>
</dbReference>
<dbReference type="EMBL" id="BOOU01000006">
    <property type="protein sequence ID" value="GII75468.1"/>
    <property type="molecule type" value="Genomic_DNA"/>
</dbReference>
<proteinExistence type="predicted"/>
<dbReference type="AlphaFoldDB" id="A0A919QX56"/>
<gene>
    <name evidence="2" type="ORF">Sru01_04500</name>
</gene>
<evidence type="ECO:0008006" key="4">
    <source>
        <dbReference type="Google" id="ProtNLM"/>
    </source>
</evidence>
<dbReference type="Proteomes" id="UP000655287">
    <property type="component" value="Unassembled WGS sequence"/>
</dbReference>
<reference evidence="2" key="1">
    <citation type="submission" date="2021-01" db="EMBL/GenBank/DDBJ databases">
        <title>Whole genome shotgun sequence of Sphaerisporangium rufum NBRC 109079.</title>
        <authorList>
            <person name="Komaki H."/>
            <person name="Tamura T."/>
        </authorList>
    </citation>
    <scope>NUCLEOTIDE SEQUENCE</scope>
    <source>
        <strain evidence="2">NBRC 109079</strain>
    </source>
</reference>
<protein>
    <recommendedName>
        <fullName evidence="4">Lipoprotein</fullName>
    </recommendedName>
</protein>
<sequence>MIASGIAAILLAGLLAGCGAQAAEPPAERAAPATVPTTGGGFARALNLADARSAIGVLAALRDAWRRRDCDKIQFLTAAAAGELGGRPCQAAREGRPAPANPDWTDVRLFIPTGADDRPYVVALARRPRPAYFVFARAEDRWRLAYGPVEVVREAAEPDADQESRVAPPLAGGDVLRARLAPQKHLAFLADPAGLSGVRFAADDPVRDLRDELARRPGKVRPDRLEVAVRVLPDDPHALPLPGGGALAFHAVKIIYIQRATGRRLAHPIFGRDAVRDFTGKASPAKIEVTELVTLATKVAADGRLTTVGMTRALAGITG</sequence>
<feature type="signal peptide" evidence="1">
    <location>
        <begin position="1"/>
        <end position="22"/>
    </location>
</feature>
<keyword evidence="1" id="KW-0732">Signal</keyword>
<organism evidence="2 3">
    <name type="scientific">Sphaerisporangium rufum</name>
    <dbReference type="NCBI Taxonomy" id="1381558"/>
    <lineage>
        <taxon>Bacteria</taxon>
        <taxon>Bacillati</taxon>
        <taxon>Actinomycetota</taxon>
        <taxon>Actinomycetes</taxon>
        <taxon>Streptosporangiales</taxon>
        <taxon>Streptosporangiaceae</taxon>
        <taxon>Sphaerisporangium</taxon>
    </lineage>
</organism>
<comment type="caution">
    <text evidence="2">The sequence shown here is derived from an EMBL/GenBank/DDBJ whole genome shotgun (WGS) entry which is preliminary data.</text>
</comment>
<evidence type="ECO:0000313" key="2">
    <source>
        <dbReference type="EMBL" id="GII75468.1"/>
    </source>
</evidence>
<name>A0A919QX56_9ACTN</name>
<evidence type="ECO:0000313" key="3">
    <source>
        <dbReference type="Proteomes" id="UP000655287"/>
    </source>
</evidence>
<evidence type="ECO:0000256" key="1">
    <source>
        <dbReference type="SAM" id="SignalP"/>
    </source>
</evidence>